<dbReference type="GO" id="GO:0009062">
    <property type="term" value="P:fatty acid catabolic process"/>
    <property type="evidence" value="ECO:0007669"/>
    <property type="project" value="TreeGrafter"/>
</dbReference>
<reference evidence="2 3" key="1">
    <citation type="journal article" date="2021" name="Elife">
        <title>Chloroplast acquisition without the gene transfer in kleptoplastic sea slugs, Plakobranchus ocellatus.</title>
        <authorList>
            <person name="Maeda T."/>
            <person name="Takahashi S."/>
            <person name="Yoshida T."/>
            <person name="Shimamura S."/>
            <person name="Takaki Y."/>
            <person name="Nagai Y."/>
            <person name="Toyoda A."/>
            <person name="Suzuki Y."/>
            <person name="Arimoto A."/>
            <person name="Ishii H."/>
            <person name="Satoh N."/>
            <person name="Nishiyama T."/>
            <person name="Hasebe M."/>
            <person name="Maruyama T."/>
            <person name="Minagawa J."/>
            <person name="Obokata J."/>
            <person name="Shigenobu S."/>
        </authorList>
    </citation>
    <scope>NUCLEOTIDE SEQUENCE [LARGE SCALE GENOMIC DNA]</scope>
</reference>
<name>A0AAV4JTW6_9GAST</name>
<gene>
    <name evidence="2" type="ORF">ElyMa_005185600</name>
</gene>
<dbReference type="Pfam" id="PF01425">
    <property type="entry name" value="Amidase"/>
    <property type="match status" value="1"/>
</dbReference>
<dbReference type="PANTHER" id="PTHR45847">
    <property type="entry name" value="FATTY ACID AMIDE HYDROLASE"/>
    <property type="match status" value="1"/>
</dbReference>
<keyword evidence="2" id="KW-0378">Hydrolase</keyword>
<dbReference type="Gene3D" id="3.90.1300.10">
    <property type="entry name" value="Amidase signature (AS) domain"/>
    <property type="match status" value="1"/>
</dbReference>
<dbReference type="GO" id="GO:0004040">
    <property type="term" value="F:amidase activity"/>
    <property type="evidence" value="ECO:0007669"/>
    <property type="project" value="TreeGrafter"/>
</dbReference>
<proteinExistence type="predicted"/>
<feature type="domain" description="Amidase" evidence="1">
    <location>
        <begin position="36"/>
        <end position="154"/>
    </location>
</feature>
<dbReference type="InterPro" id="IPR036928">
    <property type="entry name" value="AS_sf"/>
</dbReference>
<dbReference type="SUPFAM" id="SSF75304">
    <property type="entry name" value="Amidase signature (AS) enzymes"/>
    <property type="match status" value="1"/>
</dbReference>
<protein>
    <submittedName>
        <fullName evidence="2">Fatty-acid amide hydrolase 1-like</fullName>
    </submittedName>
</protein>
<evidence type="ECO:0000313" key="2">
    <source>
        <dbReference type="EMBL" id="GFS25509.1"/>
    </source>
</evidence>
<comment type="caution">
    <text evidence="2">The sequence shown here is derived from an EMBL/GenBank/DDBJ whole genome shotgun (WGS) entry which is preliminary data.</text>
</comment>
<dbReference type="AlphaFoldDB" id="A0AAV4JTW6"/>
<dbReference type="InterPro" id="IPR052096">
    <property type="entry name" value="Endocannabinoid_amidase"/>
</dbReference>
<dbReference type="EMBL" id="BMAT01010370">
    <property type="protein sequence ID" value="GFS25509.1"/>
    <property type="molecule type" value="Genomic_DNA"/>
</dbReference>
<dbReference type="PANTHER" id="PTHR45847:SF6">
    <property type="entry name" value="FATTY ACID AMIDE HYDROLASE"/>
    <property type="match status" value="1"/>
</dbReference>
<evidence type="ECO:0000313" key="3">
    <source>
        <dbReference type="Proteomes" id="UP000762676"/>
    </source>
</evidence>
<dbReference type="InterPro" id="IPR023631">
    <property type="entry name" value="Amidase_dom"/>
</dbReference>
<accession>A0AAV4JTW6</accession>
<organism evidence="2 3">
    <name type="scientific">Elysia marginata</name>
    <dbReference type="NCBI Taxonomy" id="1093978"/>
    <lineage>
        <taxon>Eukaryota</taxon>
        <taxon>Metazoa</taxon>
        <taxon>Spiralia</taxon>
        <taxon>Lophotrochozoa</taxon>
        <taxon>Mollusca</taxon>
        <taxon>Gastropoda</taxon>
        <taxon>Heterobranchia</taxon>
        <taxon>Euthyneura</taxon>
        <taxon>Panpulmonata</taxon>
        <taxon>Sacoglossa</taxon>
        <taxon>Placobranchoidea</taxon>
        <taxon>Plakobranchidae</taxon>
        <taxon>Elysia</taxon>
    </lineage>
</organism>
<dbReference type="Proteomes" id="UP000762676">
    <property type="component" value="Unassembled WGS sequence"/>
</dbReference>
<dbReference type="GO" id="GO:0017064">
    <property type="term" value="F:fatty acid amide hydrolase activity"/>
    <property type="evidence" value="ECO:0007669"/>
    <property type="project" value="TreeGrafter"/>
</dbReference>
<sequence>MLRIPHSIRTLLSRMSSALHPVERVTLRTDVPKTVYKWWLMNEEMEEYKRRFLALWKSKNIDAVICPVLPYTAFPRGEESSCMAGITYTSIYNIVGLPTGTVPASKVEKRDLDKLHSEYPHGNQAEKYMHKVCDNSLGLPVGVQCVALPFQEEVALRVMRELEEGLAA</sequence>
<keyword evidence="3" id="KW-1185">Reference proteome</keyword>
<evidence type="ECO:0000259" key="1">
    <source>
        <dbReference type="Pfam" id="PF01425"/>
    </source>
</evidence>